<dbReference type="PANTHER" id="PTHR45685">
    <property type="entry name" value="HELICASE SRCAP-RELATED"/>
    <property type="match status" value="1"/>
</dbReference>
<name>A0A3P7U834_HELPZ</name>
<dbReference type="GO" id="GO:0042393">
    <property type="term" value="F:histone binding"/>
    <property type="evidence" value="ECO:0007669"/>
    <property type="project" value="TreeGrafter"/>
</dbReference>
<reference evidence="10" key="2">
    <citation type="submission" date="2019-09" db="UniProtKB">
        <authorList>
            <consortium name="WormBaseParasite"/>
        </authorList>
    </citation>
    <scope>IDENTIFICATION</scope>
</reference>
<dbReference type="WBParaSite" id="HPBE_0000028401-mRNA-1">
    <property type="protein sequence ID" value="HPBE_0000028401-mRNA-1"/>
    <property type="gene ID" value="HPBE_0000028401"/>
</dbReference>
<sequence>MWPMLYSHENIRGQTGSIAALSSSVGGEPRMGGVAGRGDWPGLLHWLSFIQSSSYACRNYLREELVKHAQQAYRAVDRAQIMSEISESTNTGRPPVSPGSHFQRPTAVSSVEREVISKLASGGPPAPVQANDGGEQLAQDANRLIPQEGGARVGPIVPRLASGGPPAPVEANDGGEQLAQDAEQKGGARVGPIVPKLASGGPPAPVQANDGGEQLAQDADRLMPQEDGARVGPGHKSLFKPMLLVNKWRWMLAGFWREKMTQGFARLLRMTAVAESYAVNLLPQPVIPQRKRRRLSWEAKMSLITGKRVVKGRFFDLVPLDLEGEHSSPQMKIFSDVRDTMNEWVEEVMDRFWMYVNPALTESPSFEPTSLGGRVAVEQVSNTSRELFSMVHPLTHKTLDGATGIEQRQAMMERFNVDPKIFCFILSTRSGGVGVNLTGADTVIFYDSDWNPTMDAQAQDRCHRENILRKANQKRRLGEMAIDDAGFTPEFFKQSENIRDLFNGDVEIGDIVVDEAPKSQKDVDKALASLEDEQDVAAAEMVTAEMNAEMNADTAEFDEKTNTDEVEFVQSQNVKNSGVDDDKAAEIRYNETLSKLRPIERYAIKMVEAEYYEPWLEEEAREIEVCD</sequence>
<dbReference type="Gene3D" id="3.40.50.300">
    <property type="entry name" value="P-loop containing nucleotide triphosphate hydrolases"/>
    <property type="match status" value="1"/>
</dbReference>
<protein>
    <submittedName>
        <fullName evidence="10">Helicase C-terminal domain-containing protein</fullName>
    </submittedName>
</protein>
<dbReference type="PROSITE" id="PS51194">
    <property type="entry name" value="HELICASE_CTER"/>
    <property type="match status" value="1"/>
</dbReference>
<evidence type="ECO:0000256" key="3">
    <source>
        <dbReference type="ARBA" id="ARBA00022801"/>
    </source>
</evidence>
<evidence type="ECO:0000256" key="1">
    <source>
        <dbReference type="ARBA" id="ARBA00004123"/>
    </source>
</evidence>
<keyword evidence="2" id="KW-0547">Nucleotide-binding</keyword>
<dbReference type="GO" id="GO:0016887">
    <property type="term" value="F:ATP hydrolysis activity"/>
    <property type="evidence" value="ECO:0007669"/>
    <property type="project" value="TreeGrafter"/>
</dbReference>
<comment type="subcellular location">
    <subcellularLocation>
        <location evidence="1">Nucleus</location>
    </subcellularLocation>
</comment>
<dbReference type="GO" id="GO:0005524">
    <property type="term" value="F:ATP binding"/>
    <property type="evidence" value="ECO:0007669"/>
    <property type="project" value="UniProtKB-KW"/>
</dbReference>
<dbReference type="GO" id="GO:0006338">
    <property type="term" value="P:chromatin remodeling"/>
    <property type="evidence" value="ECO:0007669"/>
    <property type="project" value="TreeGrafter"/>
</dbReference>
<evidence type="ECO:0000259" key="7">
    <source>
        <dbReference type="PROSITE" id="PS51194"/>
    </source>
</evidence>
<dbReference type="EMBL" id="UZAH01000182">
    <property type="protein sequence ID" value="VDO18667.1"/>
    <property type="molecule type" value="Genomic_DNA"/>
</dbReference>
<evidence type="ECO:0000256" key="2">
    <source>
        <dbReference type="ARBA" id="ARBA00022741"/>
    </source>
</evidence>
<reference evidence="8 9" key="1">
    <citation type="submission" date="2018-11" db="EMBL/GenBank/DDBJ databases">
        <authorList>
            <consortium name="Pathogen Informatics"/>
        </authorList>
    </citation>
    <scope>NUCLEOTIDE SEQUENCE [LARGE SCALE GENOMIC DNA]</scope>
</reference>
<accession>A0A3P7U834</accession>
<dbReference type="Proteomes" id="UP000050761">
    <property type="component" value="Unassembled WGS sequence"/>
</dbReference>
<keyword evidence="3" id="KW-0378">Hydrolase</keyword>
<gene>
    <name evidence="8" type="ORF">HPBE_LOCUS285</name>
</gene>
<dbReference type="GO" id="GO:0004386">
    <property type="term" value="F:helicase activity"/>
    <property type="evidence" value="ECO:0007669"/>
    <property type="project" value="UniProtKB-KW"/>
</dbReference>
<dbReference type="InterPro" id="IPR027417">
    <property type="entry name" value="P-loop_NTPase"/>
</dbReference>
<keyword evidence="5" id="KW-0067">ATP-binding</keyword>
<keyword evidence="4" id="KW-0347">Helicase</keyword>
<evidence type="ECO:0000313" key="10">
    <source>
        <dbReference type="WBParaSite" id="HPBE_0000028401-mRNA-1"/>
    </source>
</evidence>
<dbReference type="InterPro" id="IPR001650">
    <property type="entry name" value="Helicase_C-like"/>
</dbReference>
<dbReference type="CDD" id="cd18793">
    <property type="entry name" value="SF2_C_SNF"/>
    <property type="match status" value="1"/>
</dbReference>
<proteinExistence type="predicted"/>
<dbReference type="InterPro" id="IPR049730">
    <property type="entry name" value="SNF2/RAD54-like_C"/>
</dbReference>
<dbReference type="GO" id="GO:0003677">
    <property type="term" value="F:DNA binding"/>
    <property type="evidence" value="ECO:0007669"/>
    <property type="project" value="UniProtKB-KW"/>
</dbReference>
<feature type="domain" description="Helicase C-terminal" evidence="7">
    <location>
        <begin position="336"/>
        <end position="524"/>
    </location>
</feature>
<evidence type="ECO:0000313" key="9">
    <source>
        <dbReference type="Proteomes" id="UP000050761"/>
    </source>
</evidence>
<dbReference type="SUPFAM" id="SSF52540">
    <property type="entry name" value="P-loop containing nucleoside triphosphate hydrolases"/>
    <property type="match status" value="1"/>
</dbReference>
<keyword evidence="9" id="KW-1185">Reference proteome</keyword>
<dbReference type="AlphaFoldDB" id="A0A3P7U834"/>
<evidence type="ECO:0000313" key="8">
    <source>
        <dbReference type="EMBL" id="VDO18667.1"/>
    </source>
</evidence>
<organism evidence="8">
    <name type="scientific">Heligmosomoides polygyrus</name>
    <name type="common">Parasitic roundworm</name>
    <dbReference type="NCBI Taxonomy" id="6339"/>
    <lineage>
        <taxon>Eukaryota</taxon>
        <taxon>Metazoa</taxon>
        <taxon>Ecdysozoa</taxon>
        <taxon>Nematoda</taxon>
        <taxon>Chromadorea</taxon>
        <taxon>Rhabditida</taxon>
        <taxon>Rhabditina</taxon>
        <taxon>Rhabditomorpha</taxon>
        <taxon>Strongyloidea</taxon>
        <taxon>Heligmosomidae</taxon>
        <taxon>Heligmosomoides</taxon>
    </lineage>
</organism>
<dbReference type="InterPro" id="IPR050520">
    <property type="entry name" value="INO80/SWR1_helicase"/>
</dbReference>
<evidence type="ECO:0000256" key="4">
    <source>
        <dbReference type="ARBA" id="ARBA00022806"/>
    </source>
</evidence>
<evidence type="ECO:0000256" key="6">
    <source>
        <dbReference type="SAM" id="MobiDB-lite"/>
    </source>
</evidence>
<dbReference type="PANTHER" id="PTHR45685:SF1">
    <property type="entry name" value="HELICASE SRCAP"/>
    <property type="match status" value="1"/>
</dbReference>
<dbReference type="Pfam" id="PF00271">
    <property type="entry name" value="Helicase_C"/>
    <property type="match status" value="1"/>
</dbReference>
<feature type="region of interest" description="Disordered" evidence="6">
    <location>
        <begin position="87"/>
        <end position="109"/>
    </location>
</feature>
<dbReference type="OrthoDB" id="448448at2759"/>
<dbReference type="GO" id="GO:0000812">
    <property type="term" value="C:Swr1 complex"/>
    <property type="evidence" value="ECO:0007669"/>
    <property type="project" value="TreeGrafter"/>
</dbReference>
<dbReference type="SMART" id="SM00490">
    <property type="entry name" value="HELICc"/>
    <property type="match status" value="1"/>
</dbReference>
<evidence type="ECO:0000256" key="5">
    <source>
        <dbReference type="ARBA" id="ARBA00022840"/>
    </source>
</evidence>